<dbReference type="Proteomes" id="UP000808372">
    <property type="component" value="Chromosome 20"/>
</dbReference>
<protein>
    <submittedName>
        <fullName evidence="23">Amphoterin-induced protein 1-like</fullName>
    </submittedName>
</protein>
<keyword evidence="6" id="KW-0548">Nucleotidyltransferase</keyword>
<dbReference type="SUPFAM" id="SSF48726">
    <property type="entry name" value="Immunoglobulin"/>
    <property type="match status" value="1"/>
</dbReference>
<comment type="subcellular location">
    <subcellularLocation>
        <location evidence="1">Membrane</location>
        <topology evidence="1">Single-pass type I membrane protein</topology>
    </subcellularLocation>
</comment>
<evidence type="ECO:0000256" key="16">
    <source>
        <dbReference type="ARBA" id="ARBA00023157"/>
    </source>
</evidence>
<dbReference type="GO" id="GO:0007420">
    <property type="term" value="P:brain development"/>
    <property type="evidence" value="ECO:0007669"/>
    <property type="project" value="TreeGrafter"/>
</dbReference>
<dbReference type="PANTHER" id="PTHR24368">
    <property type="entry name" value="AMPHOTERIN-INDUCED PROTEIN"/>
    <property type="match status" value="1"/>
</dbReference>
<feature type="compositionally biased region" description="Basic and acidic residues" evidence="19">
    <location>
        <begin position="659"/>
        <end position="672"/>
    </location>
</feature>
<evidence type="ECO:0000256" key="3">
    <source>
        <dbReference type="ARBA" id="ARBA00022614"/>
    </source>
</evidence>
<evidence type="ECO:0000256" key="7">
    <source>
        <dbReference type="ARBA" id="ARBA00022722"/>
    </source>
</evidence>
<dbReference type="InterPro" id="IPR036179">
    <property type="entry name" value="Ig-like_dom_sf"/>
</dbReference>
<dbReference type="GeneID" id="120064734"/>
<dbReference type="InterPro" id="IPR013783">
    <property type="entry name" value="Ig-like_fold"/>
</dbReference>
<evidence type="ECO:0000256" key="12">
    <source>
        <dbReference type="ARBA" id="ARBA00022889"/>
    </source>
</evidence>
<evidence type="ECO:0000256" key="8">
    <source>
        <dbReference type="ARBA" id="ARBA00022729"/>
    </source>
</evidence>
<keyword evidence="9" id="KW-0677">Repeat</keyword>
<evidence type="ECO:0000256" key="14">
    <source>
        <dbReference type="ARBA" id="ARBA00022989"/>
    </source>
</evidence>
<evidence type="ECO:0000313" key="23">
    <source>
        <dbReference type="RefSeq" id="XP_038871280.1"/>
    </source>
</evidence>
<evidence type="ECO:0000256" key="6">
    <source>
        <dbReference type="ARBA" id="ARBA00022695"/>
    </source>
</evidence>
<dbReference type="PROSITE" id="PS51450">
    <property type="entry name" value="LRR"/>
    <property type="match status" value="2"/>
</dbReference>
<keyword evidence="3" id="KW-0433">Leucine-rich repeat</keyword>
<sequence length="686" mass="76068">MQTKHMGDQQVRGLPGGRKLGEGNEVSRFGEETAATMQVDGTMVSGSEPVLSVMNWRERGGSFLELKHHFTSAPILTQPDPELQFIVEVDASDTGIIVDIDNRELLAVKLALEEWRHWLKGSILPFIVWTDHKNLSYIQTAKQLNSRQARNTKPDPLSRQFITDNTGSEPDTIVPSTCIVAAVSWEIESRICQAQHNQPDPGAMTSSKPITCHKTCLCASNIVSCSKMNLTGIPMALPRYTAVLDLSFNQISKLKAEWTPVKLSKLHSLLLSHNGLTFLSSEAFLYVTWLRYLDLSSNGLKILEEFIFEPLEHLEVLLLYNNHISQIDRTAFSGLNSLQKLYLSQNQVKRFPLELVKERNRLEKLTLLDVSTNRVKLLPIQELQVLPAWIKNGLYFHNNPLPCSCELYSMLARWHLQELSSATDFRDDHTCLLPGTQKEKVLTLELNKVHLNCSAVTIIGEEAYLEQVLNLGCDTRQRDMLKSWVLPGNVQVSSGNQSARVLSDGSLQIGPLMLEDSGVYTCYAVGDSLNETLYVTVEVHNTTQAGGHEGMKTAYTTLVGCLASAVMVLIYLYLTPCRCFCCSGQGLDKRALGDSLHSSTVSVSPTHEDTGPEGGGGGGGAFDKPPFNRHVAFPDPKGLIEQNGRLSPCGEEEEEWQEEDRGKQGQRRKSDAESLSSVCSDTPIVV</sequence>
<comment type="similarity">
    <text evidence="2">Belongs to the immunoglobulin superfamily. AMIGO family.</text>
</comment>
<feature type="region of interest" description="Disordered" evidence="19">
    <location>
        <begin position="1"/>
        <end position="32"/>
    </location>
</feature>
<evidence type="ECO:0000256" key="17">
    <source>
        <dbReference type="ARBA" id="ARBA00023180"/>
    </source>
</evidence>
<evidence type="ECO:0000259" key="21">
    <source>
        <dbReference type="PROSITE" id="PS50835"/>
    </source>
</evidence>
<evidence type="ECO:0000256" key="5">
    <source>
        <dbReference type="ARBA" id="ARBA00022692"/>
    </source>
</evidence>
<feature type="domain" description="Ig-like" evidence="21">
    <location>
        <begin position="460"/>
        <end position="538"/>
    </location>
</feature>
<evidence type="ECO:0000256" key="9">
    <source>
        <dbReference type="ARBA" id="ARBA00022737"/>
    </source>
</evidence>
<dbReference type="InterPro" id="IPR001611">
    <property type="entry name" value="Leu-rich_rpt"/>
</dbReference>
<keyword evidence="13" id="KW-0695">RNA-directed DNA polymerase</keyword>
<keyword evidence="14 20" id="KW-1133">Transmembrane helix</keyword>
<feature type="transmembrane region" description="Helical" evidence="20">
    <location>
        <begin position="554"/>
        <end position="574"/>
    </location>
</feature>
<evidence type="ECO:0000256" key="4">
    <source>
        <dbReference type="ARBA" id="ARBA00022679"/>
    </source>
</evidence>
<dbReference type="RefSeq" id="XP_038871280.1">
    <property type="nucleotide sequence ID" value="XM_039015352.1"/>
</dbReference>
<evidence type="ECO:0000256" key="18">
    <source>
        <dbReference type="ARBA" id="ARBA00023319"/>
    </source>
</evidence>
<feature type="region of interest" description="Disordered" evidence="19">
    <location>
        <begin position="597"/>
        <end position="686"/>
    </location>
</feature>
<evidence type="ECO:0000256" key="15">
    <source>
        <dbReference type="ARBA" id="ARBA00023136"/>
    </source>
</evidence>
<keyword evidence="8" id="KW-0732">Signal</keyword>
<dbReference type="Pfam" id="PF17917">
    <property type="entry name" value="RT_RNaseH"/>
    <property type="match status" value="1"/>
</dbReference>
<gene>
    <name evidence="23" type="primary">LOC120064734</name>
</gene>
<dbReference type="InterPro" id="IPR031283">
    <property type="entry name" value="AMIGO"/>
</dbReference>
<dbReference type="GO" id="GO:0016020">
    <property type="term" value="C:membrane"/>
    <property type="evidence" value="ECO:0007669"/>
    <property type="project" value="UniProtKB-SubCell"/>
</dbReference>
<dbReference type="GO" id="GO:0007155">
    <property type="term" value="P:cell adhesion"/>
    <property type="evidence" value="ECO:0007669"/>
    <property type="project" value="UniProtKB-KW"/>
</dbReference>
<evidence type="ECO:0000256" key="10">
    <source>
        <dbReference type="ARBA" id="ARBA00022759"/>
    </source>
</evidence>
<dbReference type="SUPFAM" id="SSF52058">
    <property type="entry name" value="L domain-like"/>
    <property type="match status" value="1"/>
</dbReference>
<proteinExistence type="inferred from homology"/>
<evidence type="ECO:0000256" key="2">
    <source>
        <dbReference type="ARBA" id="ARBA00005670"/>
    </source>
</evidence>
<dbReference type="GO" id="GO:0016787">
    <property type="term" value="F:hydrolase activity"/>
    <property type="evidence" value="ECO:0007669"/>
    <property type="project" value="UniProtKB-KW"/>
</dbReference>
<dbReference type="InterPro" id="IPR003591">
    <property type="entry name" value="Leu-rich_rpt_typical-subtyp"/>
</dbReference>
<dbReference type="KEGG" id="snh:120064734"/>
<dbReference type="AlphaFoldDB" id="A0A8U1F7J5"/>
<dbReference type="SMART" id="SM00409">
    <property type="entry name" value="IG"/>
    <property type="match status" value="1"/>
</dbReference>
<keyword evidence="22" id="KW-1185">Reference proteome</keyword>
<dbReference type="SUPFAM" id="SSF56672">
    <property type="entry name" value="DNA/RNA polymerases"/>
    <property type="match status" value="1"/>
</dbReference>
<dbReference type="InterPro" id="IPR003599">
    <property type="entry name" value="Ig_sub"/>
</dbReference>
<evidence type="ECO:0000256" key="1">
    <source>
        <dbReference type="ARBA" id="ARBA00004479"/>
    </source>
</evidence>
<keyword evidence="16" id="KW-1015">Disulfide bond</keyword>
<dbReference type="Pfam" id="PF13855">
    <property type="entry name" value="LRR_8"/>
    <property type="match status" value="1"/>
</dbReference>
<keyword evidence="5 20" id="KW-0812">Transmembrane</keyword>
<dbReference type="GO" id="GO:0003964">
    <property type="term" value="F:RNA-directed DNA polymerase activity"/>
    <property type="evidence" value="ECO:0007669"/>
    <property type="project" value="UniProtKB-KW"/>
</dbReference>
<dbReference type="InterPro" id="IPR032675">
    <property type="entry name" value="LRR_dom_sf"/>
</dbReference>
<evidence type="ECO:0000256" key="19">
    <source>
        <dbReference type="SAM" id="MobiDB-lite"/>
    </source>
</evidence>
<keyword evidence="7" id="KW-0540">Nuclease</keyword>
<evidence type="ECO:0000313" key="22">
    <source>
        <dbReference type="Proteomes" id="UP000808372"/>
    </source>
</evidence>
<dbReference type="InterPro" id="IPR041373">
    <property type="entry name" value="RT_RNaseH"/>
</dbReference>
<feature type="compositionally biased region" description="Gly residues" evidence="19">
    <location>
        <begin position="612"/>
        <end position="621"/>
    </location>
</feature>
<keyword evidence="11" id="KW-0378">Hydrolase</keyword>
<keyword evidence="18" id="KW-0393">Immunoglobulin domain</keyword>
<keyword evidence="4" id="KW-0808">Transferase</keyword>
<dbReference type="SMART" id="SM00369">
    <property type="entry name" value="LRR_TYP"/>
    <property type="match status" value="5"/>
</dbReference>
<keyword evidence="15 20" id="KW-0472">Membrane</keyword>
<dbReference type="InterPro" id="IPR043502">
    <property type="entry name" value="DNA/RNA_pol_sf"/>
</dbReference>
<dbReference type="PANTHER" id="PTHR24368:SF1">
    <property type="entry name" value="AMPHOTERIN-INDUCED PROTEIN 1"/>
    <property type="match status" value="1"/>
</dbReference>
<reference evidence="23" key="1">
    <citation type="submission" date="2025-08" db="UniProtKB">
        <authorList>
            <consortium name="RefSeq"/>
        </authorList>
    </citation>
    <scope>IDENTIFICATION</scope>
    <source>
        <tissue evidence="23">White muscle</tissue>
    </source>
</reference>
<keyword evidence="10" id="KW-0255">Endonuclease</keyword>
<dbReference type="Gene3D" id="3.80.10.10">
    <property type="entry name" value="Ribonuclease Inhibitor"/>
    <property type="match status" value="1"/>
</dbReference>
<evidence type="ECO:0000256" key="13">
    <source>
        <dbReference type="ARBA" id="ARBA00022918"/>
    </source>
</evidence>
<organism evidence="22 23">
    <name type="scientific">Salvelinus namaycush</name>
    <name type="common">Lake trout</name>
    <name type="synonym">Salmo namaycush</name>
    <dbReference type="NCBI Taxonomy" id="8040"/>
    <lineage>
        <taxon>Eukaryota</taxon>
        <taxon>Metazoa</taxon>
        <taxon>Chordata</taxon>
        <taxon>Craniata</taxon>
        <taxon>Vertebrata</taxon>
        <taxon>Euteleostomi</taxon>
        <taxon>Actinopterygii</taxon>
        <taxon>Neopterygii</taxon>
        <taxon>Teleostei</taxon>
        <taxon>Protacanthopterygii</taxon>
        <taxon>Salmoniformes</taxon>
        <taxon>Salmonidae</taxon>
        <taxon>Salmoninae</taxon>
        <taxon>Salvelinus</taxon>
    </lineage>
</organism>
<evidence type="ECO:0000256" key="20">
    <source>
        <dbReference type="SAM" id="Phobius"/>
    </source>
</evidence>
<dbReference type="Gene3D" id="2.60.40.10">
    <property type="entry name" value="Immunoglobulins"/>
    <property type="match status" value="1"/>
</dbReference>
<dbReference type="InterPro" id="IPR007110">
    <property type="entry name" value="Ig-like_dom"/>
</dbReference>
<dbReference type="GO" id="GO:0004519">
    <property type="term" value="F:endonuclease activity"/>
    <property type="evidence" value="ECO:0007669"/>
    <property type="project" value="UniProtKB-KW"/>
</dbReference>
<evidence type="ECO:0000256" key="11">
    <source>
        <dbReference type="ARBA" id="ARBA00022801"/>
    </source>
</evidence>
<keyword evidence="12" id="KW-0130">Cell adhesion</keyword>
<name>A0A8U1F7J5_SALNM</name>
<dbReference type="PROSITE" id="PS50835">
    <property type="entry name" value="IG_LIKE"/>
    <property type="match status" value="1"/>
</dbReference>
<keyword evidence="17" id="KW-0325">Glycoprotein</keyword>
<accession>A0A8U1F7J5</accession>